<evidence type="ECO:0000313" key="7">
    <source>
        <dbReference type="EMBL" id="MCP2167346.1"/>
    </source>
</evidence>
<feature type="transmembrane region" description="Helical" evidence="6">
    <location>
        <begin position="379"/>
        <end position="401"/>
    </location>
</feature>
<feature type="transmembrane region" description="Helical" evidence="6">
    <location>
        <begin position="520"/>
        <end position="541"/>
    </location>
</feature>
<evidence type="ECO:0000256" key="4">
    <source>
        <dbReference type="ARBA" id="ARBA00022989"/>
    </source>
</evidence>
<evidence type="ECO:0000256" key="2">
    <source>
        <dbReference type="ARBA" id="ARBA00022475"/>
    </source>
</evidence>
<feature type="transmembrane region" description="Helical" evidence="6">
    <location>
        <begin position="487"/>
        <end position="508"/>
    </location>
</feature>
<keyword evidence="2" id="KW-1003">Cell membrane</keyword>
<reference evidence="7" key="1">
    <citation type="submission" date="2022-06" db="EMBL/GenBank/DDBJ databases">
        <title>Genomic Encyclopedia of Archaeal and Bacterial Type Strains, Phase II (KMG-II): from individual species to whole genera.</title>
        <authorList>
            <person name="Goeker M."/>
        </authorList>
    </citation>
    <scope>NUCLEOTIDE SEQUENCE</scope>
    <source>
        <strain evidence="7">DSM 43935</strain>
    </source>
</reference>
<feature type="transmembrane region" description="Helical" evidence="6">
    <location>
        <begin position="235"/>
        <end position="253"/>
    </location>
</feature>
<dbReference type="AlphaFoldDB" id="A0AAE3KGK4"/>
<dbReference type="PANTHER" id="PTHR34820:SF4">
    <property type="entry name" value="INNER MEMBRANE PROTEIN YEBZ"/>
    <property type="match status" value="1"/>
</dbReference>
<proteinExistence type="predicted"/>
<feature type="transmembrane region" description="Helical" evidence="6">
    <location>
        <begin position="84"/>
        <end position="106"/>
    </location>
</feature>
<dbReference type="Proteomes" id="UP001206128">
    <property type="component" value="Unassembled WGS sequence"/>
</dbReference>
<evidence type="ECO:0000256" key="6">
    <source>
        <dbReference type="SAM" id="Phobius"/>
    </source>
</evidence>
<comment type="caution">
    <text evidence="7">The sequence shown here is derived from an EMBL/GenBank/DDBJ whole genome shotgun (WGS) entry which is preliminary data.</text>
</comment>
<feature type="transmembrane region" description="Helical" evidence="6">
    <location>
        <begin position="291"/>
        <end position="310"/>
    </location>
</feature>
<feature type="transmembrane region" description="Helical" evidence="6">
    <location>
        <begin position="573"/>
        <end position="596"/>
    </location>
</feature>
<feature type="transmembrane region" description="Helical" evidence="6">
    <location>
        <begin position="136"/>
        <end position="153"/>
    </location>
</feature>
<keyword evidence="8" id="KW-1185">Reference proteome</keyword>
<organism evidence="7 8">
    <name type="scientific">Goodfellowiella coeruleoviolacea</name>
    <dbReference type="NCBI Taxonomy" id="334858"/>
    <lineage>
        <taxon>Bacteria</taxon>
        <taxon>Bacillati</taxon>
        <taxon>Actinomycetota</taxon>
        <taxon>Actinomycetes</taxon>
        <taxon>Pseudonocardiales</taxon>
        <taxon>Pseudonocardiaceae</taxon>
        <taxon>Goodfellowiella</taxon>
    </lineage>
</organism>
<dbReference type="GO" id="GO:0006825">
    <property type="term" value="P:copper ion transport"/>
    <property type="evidence" value="ECO:0007669"/>
    <property type="project" value="InterPro"/>
</dbReference>
<dbReference type="InterPro" id="IPR019108">
    <property type="entry name" value="Caa3_assmbl_CtaG-rel"/>
</dbReference>
<feature type="transmembrane region" description="Helical" evidence="6">
    <location>
        <begin position="347"/>
        <end position="367"/>
    </location>
</feature>
<accession>A0AAE3KGK4</accession>
<evidence type="ECO:0000313" key="8">
    <source>
        <dbReference type="Proteomes" id="UP001206128"/>
    </source>
</evidence>
<feature type="transmembrane region" description="Helical" evidence="6">
    <location>
        <begin position="413"/>
        <end position="434"/>
    </location>
</feature>
<keyword evidence="5 6" id="KW-0472">Membrane</keyword>
<dbReference type="EMBL" id="JAMTCK010000009">
    <property type="protein sequence ID" value="MCP2167346.1"/>
    <property type="molecule type" value="Genomic_DNA"/>
</dbReference>
<dbReference type="PANTHER" id="PTHR34820">
    <property type="entry name" value="INNER MEMBRANE PROTEIN YEBZ"/>
    <property type="match status" value="1"/>
</dbReference>
<comment type="subcellular location">
    <subcellularLocation>
        <location evidence="1">Cell membrane</location>
        <topology evidence="1">Multi-pass membrane protein</topology>
    </subcellularLocation>
</comment>
<evidence type="ECO:0000256" key="1">
    <source>
        <dbReference type="ARBA" id="ARBA00004651"/>
    </source>
</evidence>
<feature type="transmembrane region" description="Helical" evidence="6">
    <location>
        <begin position="259"/>
        <end position="279"/>
    </location>
</feature>
<feature type="transmembrane region" description="Helical" evidence="6">
    <location>
        <begin position="455"/>
        <end position="475"/>
    </location>
</feature>
<evidence type="ECO:0000256" key="3">
    <source>
        <dbReference type="ARBA" id="ARBA00022692"/>
    </source>
</evidence>
<dbReference type="Pfam" id="PF09678">
    <property type="entry name" value="Caa3_CtaG"/>
    <property type="match status" value="1"/>
</dbReference>
<feature type="transmembrane region" description="Helical" evidence="6">
    <location>
        <begin position="9"/>
        <end position="28"/>
    </location>
</feature>
<protein>
    <submittedName>
        <fullName evidence="7">Copper resistance protein D</fullName>
    </submittedName>
</protein>
<evidence type="ECO:0000256" key="5">
    <source>
        <dbReference type="ARBA" id="ARBA00023136"/>
    </source>
</evidence>
<feature type="transmembrane region" description="Helical" evidence="6">
    <location>
        <begin position="160"/>
        <end position="182"/>
    </location>
</feature>
<name>A0AAE3KGK4_9PSEU</name>
<dbReference type="InterPro" id="IPR032694">
    <property type="entry name" value="CopC/D"/>
</dbReference>
<keyword evidence="3 6" id="KW-0812">Transmembrane</keyword>
<feature type="transmembrane region" description="Helical" evidence="6">
    <location>
        <begin position="194"/>
        <end position="215"/>
    </location>
</feature>
<gene>
    <name evidence="7" type="ORF">LX83_004219</name>
</gene>
<keyword evidence="4 6" id="KW-1133">Transmembrane helix</keyword>
<feature type="transmembrane region" description="Helical" evidence="6">
    <location>
        <begin position="48"/>
        <end position="72"/>
    </location>
</feature>
<dbReference type="GO" id="GO:0005886">
    <property type="term" value="C:plasma membrane"/>
    <property type="evidence" value="ECO:0007669"/>
    <property type="project" value="UniProtKB-SubCell"/>
</dbReference>
<sequence>MDVRIDRAAVLAGGIGVAGVLLVVVVAGDVHAPLGDSDPGRLASLLFGLIRFASDAAGVVVVGALAFAAFAVPSTPDGRLSADAFASVCLAAGAAVVWVVAALAAVPLSAGDASGQPPGVVWANLPALVDATEEPKAWLCVAALALVVAVAARQTLTWRAAVLCFAVAVLGLLPPVVAGHVSVGAWHDVATNAMVWHVPAAGVWVGALLALRSFLRRPGAPHRQLVLRRYHRMSAVCLVVLVLSGAVTGLALARPAGLATGFGALLLLKVTVCAVVLLLRRGWAGRWPVGTEVVALGVATGGSVALTHLVPPAFTADPPSVAESLMGYELTAAPDPAALLLDWRPDLLVGLGSVLLAGAYLAGVRVLRRRGVGWPVRRTAAWLAGCLLVLVASSSGIGRYAPGMFSVHMAAHMVLNMFAPVLLALGGPVTLALRTLPRAPRGWLVALLHSGVARLVAHPAVAAVGFVASFYVLYFSGLFGAAMFYHWAHQLMNVHFLVSGYVFYWLVIGVDRPPRPLPHLARLGMLFAVMPFHAFFGVILMNSPTVVAETYYRYLALPWVPDPLADQRVAGGIAWAAGEIPMLVVVIALLAQWAAADRREATRVDRRVDSGADDRLAAYNAMLADLAGPRHQA</sequence>